<keyword evidence="5 7" id="KW-1133">Transmembrane helix</keyword>
<feature type="transmembrane region" description="Helical" evidence="7">
    <location>
        <begin position="198"/>
        <end position="215"/>
    </location>
</feature>
<protein>
    <recommendedName>
        <fullName evidence="7">TVP38/TMEM64 family membrane protein</fullName>
    </recommendedName>
</protein>
<feature type="transmembrane region" description="Helical" evidence="7">
    <location>
        <begin position="51"/>
        <end position="71"/>
    </location>
</feature>
<feature type="domain" description="VTT" evidence="8">
    <location>
        <begin position="71"/>
        <end position="188"/>
    </location>
</feature>
<dbReference type="Proteomes" id="UP000058446">
    <property type="component" value="Chromosome"/>
</dbReference>
<keyword evidence="6 7" id="KW-0472">Membrane</keyword>
<dbReference type="PANTHER" id="PTHR12677">
    <property type="entry name" value="GOLGI APPARATUS MEMBRANE PROTEIN TVP38-RELATED"/>
    <property type="match status" value="1"/>
</dbReference>
<evidence type="ECO:0000313" key="9">
    <source>
        <dbReference type="EMBL" id="ALA67416.1"/>
    </source>
</evidence>
<evidence type="ECO:0000256" key="6">
    <source>
        <dbReference type="ARBA" id="ARBA00023136"/>
    </source>
</evidence>
<comment type="similarity">
    <text evidence="2 7">Belongs to the TVP38/TMEM64 family.</text>
</comment>
<evidence type="ECO:0000256" key="4">
    <source>
        <dbReference type="ARBA" id="ARBA00022692"/>
    </source>
</evidence>
<evidence type="ECO:0000256" key="1">
    <source>
        <dbReference type="ARBA" id="ARBA00004651"/>
    </source>
</evidence>
<proteinExistence type="inferred from homology"/>
<accession>A0A0K2H123</accession>
<dbReference type="STRING" id="1408189.CLAC_06360"/>
<dbReference type="GO" id="GO:0005886">
    <property type="term" value="C:plasma membrane"/>
    <property type="evidence" value="ECO:0007669"/>
    <property type="project" value="UniProtKB-SubCell"/>
</dbReference>
<dbReference type="EMBL" id="CP006841">
    <property type="protein sequence ID" value="ALA67416.1"/>
    <property type="molecule type" value="Genomic_DNA"/>
</dbReference>
<evidence type="ECO:0000259" key="8">
    <source>
        <dbReference type="Pfam" id="PF09335"/>
    </source>
</evidence>
<dbReference type="InterPro" id="IPR032816">
    <property type="entry name" value="VTT_dom"/>
</dbReference>
<reference evidence="9 10" key="1">
    <citation type="submission" date="2013-10" db="EMBL/GenBank/DDBJ databases">
        <title>Complete genome sequence of Corynebacterium lactis DSM 45799(T), isolated from raw cow milk.</title>
        <authorList>
            <person name="Ruckert C."/>
            <person name="Albersmeier A."/>
            <person name="Lipski A."/>
            <person name="Kalinowski J."/>
        </authorList>
    </citation>
    <scope>NUCLEOTIDE SEQUENCE [LARGE SCALE GENOMIC DNA]</scope>
    <source>
        <strain evidence="9 10">RW2-5</strain>
    </source>
</reference>
<evidence type="ECO:0000256" key="7">
    <source>
        <dbReference type="RuleBase" id="RU366058"/>
    </source>
</evidence>
<organism evidence="9 10">
    <name type="scientific">Corynebacterium lactis RW2-5</name>
    <dbReference type="NCBI Taxonomy" id="1408189"/>
    <lineage>
        <taxon>Bacteria</taxon>
        <taxon>Bacillati</taxon>
        <taxon>Actinomycetota</taxon>
        <taxon>Actinomycetes</taxon>
        <taxon>Mycobacteriales</taxon>
        <taxon>Corynebacteriaceae</taxon>
        <taxon>Corynebacterium</taxon>
    </lineage>
</organism>
<dbReference type="RefSeq" id="WP_245621816.1">
    <property type="nucleotide sequence ID" value="NZ_CP006841.1"/>
</dbReference>
<evidence type="ECO:0000313" key="10">
    <source>
        <dbReference type="Proteomes" id="UP000058446"/>
    </source>
</evidence>
<dbReference type="KEGG" id="clw:CLAC_06360"/>
<gene>
    <name evidence="9" type="ORF">CLAC_06360</name>
</gene>
<name>A0A0K2H123_9CORY</name>
<feature type="transmembrane region" description="Helical" evidence="7">
    <location>
        <begin position="132"/>
        <end position="153"/>
    </location>
</feature>
<comment type="subcellular location">
    <subcellularLocation>
        <location evidence="1 7">Cell membrane</location>
        <topology evidence="1 7">Multi-pass membrane protein</topology>
    </subcellularLocation>
</comment>
<evidence type="ECO:0000256" key="5">
    <source>
        <dbReference type="ARBA" id="ARBA00022989"/>
    </source>
</evidence>
<feature type="transmembrane region" description="Helical" evidence="7">
    <location>
        <begin position="83"/>
        <end position="111"/>
    </location>
</feature>
<dbReference type="AlphaFoldDB" id="A0A0K2H123"/>
<dbReference type="Pfam" id="PF09335">
    <property type="entry name" value="VTT_dom"/>
    <property type="match status" value="1"/>
</dbReference>
<keyword evidence="10" id="KW-1185">Reference proteome</keyword>
<sequence length="245" mass="26356">MKSDLTAASASNKSAPIKKMLIAVLGLGGLAMVLFYDVPTVETIRQWSDDAGAWFPLVYFAIYVALTQFPIPRTAFTLASGLLFGPIAGFLLAISATTLAAAISLLVVRFLARDWFRQYLTNRRLLNLDHRLEQRGWLTVLSLRMIAGVPFSFLNYACGLSSIRLAPYTFATAVGSAPNTLAVVLLGDALLSGFDIRFAVATALLVVLGIAGLVVDAKFPVVEQPKATSSASEATRSVVERNVKE</sequence>
<dbReference type="InterPro" id="IPR015414">
    <property type="entry name" value="TMEM64"/>
</dbReference>
<dbReference type="PATRIC" id="fig|1408189.4.peg.1264"/>
<feature type="transmembrane region" description="Helical" evidence="7">
    <location>
        <begin position="20"/>
        <end position="39"/>
    </location>
</feature>
<keyword evidence="4 7" id="KW-0812">Transmembrane</keyword>
<dbReference type="PANTHER" id="PTHR12677:SF59">
    <property type="entry name" value="GOLGI APPARATUS MEMBRANE PROTEIN TVP38-RELATED"/>
    <property type="match status" value="1"/>
</dbReference>
<evidence type="ECO:0000256" key="3">
    <source>
        <dbReference type="ARBA" id="ARBA00022475"/>
    </source>
</evidence>
<evidence type="ECO:0000256" key="2">
    <source>
        <dbReference type="ARBA" id="ARBA00008640"/>
    </source>
</evidence>
<keyword evidence="3 7" id="KW-1003">Cell membrane</keyword>